<dbReference type="PANTHER" id="PTHR43133:SF25">
    <property type="entry name" value="RNA POLYMERASE SIGMA FACTOR RFAY-RELATED"/>
    <property type="match status" value="1"/>
</dbReference>
<evidence type="ECO:0000256" key="5">
    <source>
        <dbReference type="ARBA" id="ARBA00023163"/>
    </source>
</evidence>
<evidence type="ECO:0000313" key="10">
    <source>
        <dbReference type="EMBL" id="MEK0085138.1"/>
    </source>
</evidence>
<dbReference type="Gene3D" id="1.10.10.10">
    <property type="entry name" value="Winged helix-like DNA-binding domain superfamily/Winged helix DNA-binding domain"/>
    <property type="match status" value="1"/>
</dbReference>
<evidence type="ECO:0000256" key="6">
    <source>
        <dbReference type="RuleBase" id="RU000716"/>
    </source>
</evidence>
<feature type="domain" description="RNA polymerase sigma factor 70 region 4 type 2" evidence="9">
    <location>
        <begin position="103"/>
        <end position="153"/>
    </location>
</feature>
<dbReference type="Pfam" id="PF04542">
    <property type="entry name" value="Sigma70_r2"/>
    <property type="match status" value="1"/>
</dbReference>
<dbReference type="InterPro" id="IPR013249">
    <property type="entry name" value="RNA_pol_sigma70_r4_t2"/>
</dbReference>
<evidence type="ECO:0000259" key="8">
    <source>
        <dbReference type="Pfam" id="PF04542"/>
    </source>
</evidence>
<dbReference type="Proteomes" id="UP001375743">
    <property type="component" value="Unassembled WGS sequence"/>
</dbReference>
<name>A0ABU8XVB5_9PROT</name>
<keyword evidence="2 6" id="KW-0805">Transcription regulation</keyword>
<accession>A0ABU8XVB5</accession>
<proteinExistence type="inferred from homology"/>
<dbReference type="PROSITE" id="PS01063">
    <property type="entry name" value="SIGMA70_ECF"/>
    <property type="match status" value="1"/>
</dbReference>
<reference evidence="10 11" key="1">
    <citation type="submission" date="2024-01" db="EMBL/GenBank/DDBJ databases">
        <title>Multi-omics insights into the function and evolution of sodium benzoate biodegradation pathways in Benzoatithermus flavus gen. nov., sp. nov. from hot spring.</title>
        <authorList>
            <person name="Hu C.-J."/>
            <person name="Li W.-J."/>
        </authorList>
    </citation>
    <scope>NUCLEOTIDE SEQUENCE [LARGE SCALE GENOMIC DNA]</scope>
    <source>
        <strain evidence="10 11">SYSU G07066</strain>
    </source>
</reference>
<dbReference type="Gene3D" id="1.10.1740.10">
    <property type="match status" value="1"/>
</dbReference>
<dbReference type="PANTHER" id="PTHR43133">
    <property type="entry name" value="RNA POLYMERASE ECF-TYPE SIGMA FACTO"/>
    <property type="match status" value="1"/>
</dbReference>
<gene>
    <name evidence="10" type="ORF">U1T56_18450</name>
</gene>
<comment type="similarity">
    <text evidence="1 6">Belongs to the sigma-70 factor family. ECF subfamily.</text>
</comment>
<evidence type="ECO:0000256" key="2">
    <source>
        <dbReference type="ARBA" id="ARBA00023015"/>
    </source>
</evidence>
<dbReference type="InterPro" id="IPR000838">
    <property type="entry name" value="RNA_pol_sigma70_ECF_CS"/>
</dbReference>
<dbReference type="InterPro" id="IPR013324">
    <property type="entry name" value="RNA_pol_sigma_r3/r4-like"/>
</dbReference>
<dbReference type="InterPro" id="IPR014284">
    <property type="entry name" value="RNA_pol_sigma-70_dom"/>
</dbReference>
<evidence type="ECO:0000259" key="9">
    <source>
        <dbReference type="Pfam" id="PF08281"/>
    </source>
</evidence>
<evidence type="ECO:0000256" key="4">
    <source>
        <dbReference type="ARBA" id="ARBA00023125"/>
    </source>
</evidence>
<keyword evidence="5 6" id="KW-0804">Transcription</keyword>
<dbReference type="InterPro" id="IPR013325">
    <property type="entry name" value="RNA_pol_sigma_r2"/>
</dbReference>
<dbReference type="SUPFAM" id="SSF88946">
    <property type="entry name" value="Sigma2 domain of RNA polymerase sigma factors"/>
    <property type="match status" value="1"/>
</dbReference>
<dbReference type="RefSeq" id="WP_418160985.1">
    <property type="nucleotide sequence ID" value="NZ_JBBLZC010000022.1"/>
</dbReference>
<keyword evidence="4 6" id="KW-0238">DNA-binding</keyword>
<evidence type="ECO:0000313" key="11">
    <source>
        <dbReference type="Proteomes" id="UP001375743"/>
    </source>
</evidence>
<dbReference type="InterPro" id="IPR039425">
    <property type="entry name" value="RNA_pol_sigma-70-like"/>
</dbReference>
<dbReference type="CDD" id="cd06171">
    <property type="entry name" value="Sigma70_r4"/>
    <property type="match status" value="1"/>
</dbReference>
<feature type="domain" description="RNA polymerase sigma-70 region 2" evidence="8">
    <location>
        <begin position="9"/>
        <end position="73"/>
    </location>
</feature>
<evidence type="ECO:0000256" key="1">
    <source>
        <dbReference type="ARBA" id="ARBA00010641"/>
    </source>
</evidence>
<organism evidence="10 11">
    <name type="scientific">Benzoatithermus flavus</name>
    <dbReference type="NCBI Taxonomy" id="3108223"/>
    <lineage>
        <taxon>Bacteria</taxon>
        <taxon>Pseudomonadati</taxon>
        <taxon>Pseudomonadota</taxon>
        <taxon>Alphaproteobacteria</taxon>
        <taxon>Geminicoccales</taxon>
        <taxon>Geminicoccaceae</taxon>
        <taxon>Benzoatithermus</taxon>
    </lineage>
</organism>
<dbReference type="NCBIfam" id="TIGR02937">
    <property type="entry name" value="sigma70-ECF"/>
    <property type="match status" value="1"/>
</dbReference>
<feature type="region of interest" description="Disordered" evidence="7">
    <location>
        <begin position="191"/>
        <end position="213"/>
    </location>
</feature>
<keyword evidence="11" id="KW-1185">Reference proteome</keyword>
<keyword evidence="3 6" id="KW-0731">Sigma factor</keyword>
<dbReference type="SUPFAM" id="SSF88659">
    <property type="entry name" value="Sigma3 and sigma4 domains of RNA polymerase sigma factors"/>
    <property type="match status" value="1"/>
</dbReference>
<dbReference type="Pfam" id="PF08281">
    <property type="entry name" value="Sigma70_r4_2"/>
    <property type="match status" value="1"/>
</dbReference>
<sequence length="213" mass="23381">MGVFREDVAALVPHLRAFARSLTGGDVQLADDIVQDTIVNALQAQHQFTPGTNLKAWLFTILRNRFRSVIARKHVTAEVPDDDLERHSWAPAEQESRIEVAAFKRAFRALSAAHREVLVLVAVHGLPYEQVAAICGCEIGTVKSRVNRARAMLKKMLLDDALPLDPERMPAVVHAGRLAAPGEADLAEAGRASRLHSGAEHRRAATVPRRSLN</sequence>
<dbReference type="InterPro" id="IPR007627">
    <property type="entry name" value="RNA_pol_sigma70_r2"/>
</dbReference>
<comment type="caution">
    <text evidence="10">The sequence shown here is derived from an EMBL/GenBank/DDBJ whole genome shotgun (WGS) entry which is preliminary data.</text>
</comment>
<protein>
    <recommendedName>
        <fullName evidence="6">RNA polymerase sigma factor</fullName>
    </recommendedName>
</protein>
<evidence type="ECO:0000256" key="3">
    <source>
        <dbReference type="ARBA" id="ARBA00023082"/>
    </source>
</evidence>
<dbReference type="InterPro" id="IPR036388">
    <property type="entry name" value="WH-like_DNA-bd_sf"/>
</dbReference>
<dbReference type="EMBL" id="JBBLZC010000022">
    <property type="protein sequence ID" value="MEK0085138.1"/>
    <property type="molecule type" value="Genomic_DNA"/>
</dbReference>
<evidence type="ECO:0000256" key="7">
    <source>
        <dbReference type="SAM" id="MobiDB-lite"/>
    </source>
</evidence>